<evidence type="ECO:0000313" key="2">
    <source>
        <dbReference type="Proteomes" id="UP000324629"/>
    </source>
</evidence>
<name>A0A5J4NHZ6_9TREM</name>
<keyword evidence="2" id="KW-1185">Reference proteome</keyword>
<protein>
    <submittedName>
        <fullName evidence="1">Uncharacterized protein</fullName>
    </submittedName>
</protein>
<comment type="caution">
    <text evidence="1">The sequence shown here is derived from an EMBL/GenBank/DDBJ whole genome shotgun (WGS) entry which is preliminary data.</text>
</comment>
<dbReference type="Proteomes" id="UP000324629">
    <property type="component" value="Unassembled WGS sequence"/>
</dbReference>
<sequence>MESSKINLHCVFCLVLNQCDSDLFVWGQQPHYLAYAVPIANDFRLTVSVFLAFCPCDERTGKSAKISKNSRLSYLQSLSASHLFALEYSC</sequence>
<dbReference type="EMBL" id="QNGE01002739">
    <property type="protein sequence ID" value="KAA3675074.1"/>
    <property type="molecule type" value="Genomic_DNA"/>
</dbReference>
<evidence type="ECO:0000313" key="1">
    <source>
        <dbReference type="EMBL" id="KAA3675074.1"/>
    </source>
</evidence>
<reference evidence="1 2" key="1">
    <citation type="journal article" date="2019" name="Gigascience">
        <title>Whole-genome sequence of the oriental lung fluke Paragonimus westermani.</title>
        <authorList>
            <person name="Oey H."/>
            <person name="Zakrzewski M."/>
            <person name="Narain K."/>
            <person name="Devi K.R."/>
            <person name="Agatsuma T."/>
            <person name="Nawaratna S."/>
            <person name="Gobert G.N."/>
            <person name="Jones M.K."/>
            <person name="Ragan M.A."/>
            <person name="McManus D.P."/>
            <person name="Krause L."/>
        </authorList>
    </citation>
    <scope>NUCLEOTIDE SEQUENCE [LARGE SCALE GENOMIC DNA]</scope>
    <source>
        <strain evidence="1 2">IND2009</strain>
    </source>
</reference>
<gene>
    <name evidence="1" type="ORF">DEA37_0003087</name>
</gene>
<dbReference type="AlphaFoldDB" id="A0A5J4NHZ6"/>
<proteinExistence type="predicted"/>
<organism evidence="1 2">
    <name type="scientific">Paragonimus westermani</name>
    <dbReference type="NCBI Taxonomy" id="34504"/>
    <lineage>
        <taxon>Eukaryota</taxon>
        <taxon>Metazoa</taxon>
        <taxon>Spiralia</taxon>
        <taxon>Lophotrochozoa</taxon>
        <taxon>Platyhelminthes</taxon>
        <taxon>Trematoda</taxon>
        <taxon>Digenea</taxon>
        <taxon>Plagiorchiida</taxon>
        <taxon>Troglotremata</taxon>
        <taxon>Troglotrematidae</taxon>
        <taxon>Paragonimus</taxon>
    </lineage>
</organism>
<accession>A0A5J4NHZ6</accession>